<dbReference type="SMART" id="SM00404">
    <property type="entry name" value="PTPc_motif"/>
    <property type="match status" value="2"/>
</dbReference>
<dbReference type="InterPro" id="IPR016130">
    <property type="entry name" value="Tyr_Pase_AS"/>
</dbReference>
<sequence>MFPNVYESKLASGILKYEYEVIQGEVDESGFCSAAFAEENGKKNQNVHVIPYNDNCVILEPEPDDKHSTYINASWIDGQEQERKYIATQGPNMKTISDFWRMVWQYNCQCIVMVTSLFEHARQQCERYWPAFSCTFGAINVTSRDAVSTAQYTIREFRVCKNDAPEVKRIIRQFQLDSWNKNGFPLIGAVIELTSKLYAWRQGREGPIVVHCSDGSGRTGTFICINELLDVIRKDEIGAAIPLAQYALKVATSRPQMIDSVEQYSFIYTVLAEWVRSGGETSIPLSTLPDVLQQLRQPPRFGYGIGHCASKYEAELTLINRLVKPLTVGECAGGHRLENRRKSRNVLIQPPERARPYLTTQDSGDANDYINAVFVDGYRAKNQYIVTQWPLVSTLSDFWCLVVDFQVSAIALLNSYAFGDQKYPIFWPTIKTANQSTRFGPIGLKLREVYEETEIVPSAFLLSIKKRGTSVFNPFMPNRNDNVSRDVILLNTKQWPMSSTDETACDIIVQMAYLAWEWNSITDANSPILVVSNDGVSRVGVFCAASTCMERILAQSEVDVFRAVEVVKQNRPQLVNDLVEYKQCYNCAFRISILLSARIKANEQERSRDPMEIFDELDRKLAEGEFRRELIDTADQPSKQESRPPSVESSPSKKSVFPPHFQSSSCSSHIMSPDLRSSDFPKRKLPTVHLDHASRRLPPINNLREHHVAITERRKVLQPQLSIPILRSHRILPGSGAARRKLPTLDSIVENPLTRANCTVSNPNRTKKVLPIIINSCPNDGHLPNSLLAIRCSGGRDDGDNLVAPRHPLIRTETETTYLTSSLGDSHQAN</sequence>
<dbReference type="PROSITE" id="PS00383">
    <property type="entry name" value="TYR_PHOSPHATASE_1"/>
    <property type="match status" value="1"/>
</dbReference>
<dbReference type="PANTHER" id="PTHR19134:SF561">
    <property type="entry name" value="PROTEIN TYROSINE PHOSPHATASE 36E, ISOFORM A"/>
    <property type="match status" value="1"/>
</dbReference>
<evidence type="ECO:0000313" key="4">
    <source>
        <dbReference type="EMBL" id="CDS19560.1"/>
    </source>
</evidence>
<dbReference type="SUPFAM" id="SSF52799">
    <property type="entry name" value="(Phosphotyrosine protein) phosphatases II"/>
    <property type="match status" value="2"/>
</dbReference>
<name>A0A068WIG9_ECHGR</name>
<dbReference type="SMART" id="SM00194">
    <property type="entry name" value="PTPc"/>
    <property type="match status" value="2"/>
</dbReference>
<protein>
    <submittedName>
        <fullName evidence="4 6">Receptor type tyrosine protein phosphatase</fullName>
    </submittedName>
</protein>
<keyword evidence="4" id="KW-0675">Receptor</keyword>
<evidence type="ECO:0000313" key="6">
    <source>
        <dbReference type="WBParaSite" id="EgrG_000487900"/>
    </source>
</evidence>
<feature type="domain" description="Tyrosine-protein phosphatase" evidence="2">
    <location>
        <begin position="312"/>
        <end position="591"/>
    </location>
</feature>
<organism evidence="4">
    <name type="scientific">Echinococcus granulosus</name>
    <name type="common">Hydatid tapeworm</name>
    <dbReference type="NCBI Taxonomy" id="6210"/>
    <lineage>
        <taxon>Eukaryota</taxon>
        <taxon>Metazoa</taxon>
        <taxon>Spiralia</taxon>
        <taxon>Lophotrochozoa</taxon>
        <taxon>Platyhelminthes</taxon>
        <taxon>Cestoda</taxon>
        <taxon>Eucestoda</taxon>
        <taxon>Cyclophyllidea</taxon>
        <taxon>Taeniidae</taxon>
        <taxon>Echinococcus</taxon>
        <taxon>Echinococcus granulosus group</taxon>
    </lineage>
</organism>
<reference evidence="4" key="2">
    <citation type="submission" date="2014-06" db="EMBL/GenBank/DDBJ databases">
        <authorList>
            <person name="Aslett M."/>
        </authorList>
    </citation>
    <scope>NUCLEOTIDE SEQUENCE</scope>
</reference>
<dbReference type="InterPro" id="IPR000242">
    <property type="entry name" value="PTP_cat"/>
</dbReference>
<dbReference type="PANTHER" id="PTHR19134">
    <property type="entry name" value="RECEPTOR-TYPE TYROSINE-PROTEIN PHOSPHATASE"/>
    <property type="match status" value="1"/>
</dbReference>
<reference evidence="6" key="3">
    <citation type="submission" date="2020-10" db="UniProtKB">
        <authorList>
            <consortium name="WormBaseParasite"/>
        </authorList>
    </citation>
    <scope>IDENTIFICATION</scope>
</reference>
<evidence type="ECO:0000313" key="5">
    <source>
        <dbReference type="Proteomes" id="UP000492820"/>
    </source>
</evidence>
<evidence type="ECO:0000256" key="1">
    <source>
        <dbReference type="SAM" id="MobiDB-lite"/>
    </source>
</evidence>
<evidence type="ECO:0000259" key="2">
    <source>
        <dbReference type="PROSITE" id="PS50055"/>
    </source>
</evidence>
<gene>
    <name evidence="4" type="ORF">EgrG_000487900</name>
</gene>
<dbReference type="Gene3D" id="3.90.190.10">
    <property type="entry name" value="Protein tyrosine phosphatase superfamily"/>
    <property type="match status" value="2"/>
</dbReference>
<dbReference type="Pfam" id="PF00102">
    <property type="entry name" value="Y_phosphatase"/>
    <property type="match status" value="2"/>
</dbReference>
<reference evidence="4 5" key="1">
    <citation type="journal article" date="2013" name="Nature">
        <title>The genomes of four tapeworm species reveal adaptations to parasitism.</title>
        <authorList>
            <person name="Tsai I.J."/>
            <person name="Zarowiecki M."/>
            <person name="Holroyd N."/>
            <person name="Garciarrubio A."/>
            <person name="Sanchez-Flores A."/>
            <person name="Brooks K.L."/>
            <person name="Tracey A."/>
            <person name="Bobes R.J."/>
            <person name="Fragoso G."/>
            <person name="Sciutto E."/>
            <person name="Aslett M."/>
            <person name="Beasley H."/>
            <person name="Bennett H.M."/>
            <person name="Cai J."/>
            <person name="Camicia F."/>
            <person name="Clark R."/>
            <person name="Cucher M."/>
            <person name="De Silva N."/>
            <person name="Day T.A."/>
            <person name="Deplazes P."/>
            <person name="Estrada K."/>
            <person name="Fernandez C."/>
            <person name="Holland P.W."/>
            <person name="Hou J."/>
            <person name="Hu S."/>
            <person name="Huckvale T."/>
            <person name="Hung S.S."/>
            <person name="Kamenetzky L."/>
            <person name="Keane J.A."/>
            <person name="Kiss F."/>
            <person name="Koziol U."/>
            <person name="Lambert O."/>
            <person name="Liu K."/>
            <person name="Luo X."/>
            <person name="Luo Y."/>
            <person name="Macchiaroli N."/>
            <person name="Nichol S."/>
            <person name="Paps J."/>
            <person name="Parkinson J."/>
            <person name="Pouchkina-Stantcheva N."/>
            <person name="Riddiford N."/>
            <person name="Rosenzvit M."/>
            <person name="Salinas G."/>
            <person name="Wasmuth J.D."/>
            <person name="Zamanian M."/>
            <person name="Zheng Y."/>
            <person name="Cai X."/>
            <person name="Soberon X."/>
            <person name="Olson P.D."/>
            <person name="Laclette J.P."/>
            <person name="Brehm K."/>
            <person name="Berriman M."/>
            <person name="Garciarrubio A."/>
            <person name="Bobes R.J."/>
            <person name="Fragoso G."/>
            <person name="Sanchez-Flores A."/>
            <person name="Estrada K."/>
            <person name="Cevallos M.A."/>
            <person name="Morett E."/>
            <person name="Gonzalez V."/>
            <person name="Portillo T."/>
            <person name="Ochoa-Leyva A."/>
            <person name="Jose M.V."/>
            <person name="Sciutto E."/>
            <person name="Landa A."/>
            <person name="Jimenez L."/>
            <person name="Valdes V."/>
            <person name="Carrero J.C."/>
            <person name="Larralde C."/>
            <person name="Morales-Montor J."/>
            <person name="Limon-Lason J."/>
            <person name="Soberon X."/>
            <person name="Laclette J.P."/>
        </authorList>
    </citation>
    <scope>NUCLEOTIDE SEQUENCE [LARGE SCALE GENOMIC DNA]</scope>
</reference>
<dbReference type="GO" id="GO:0004725">
    <property type="term" value="F:protein tyrosine phosphatase activity"/>
    <property type="evidence" value="ECO:0007669"/>
    <property type="project" value="InterPro"/>
</dbReference>
<feature type="domain" description="Tyrosine-protein phosphatase" evidence="2">
    <location>
        <begin position="15"/>
        <end position="274"/>
    </location>
</feature>
<dbReference type="EMBL" id="LK028579">
    <property type="protein sequence ID" value="CDS19560.1"/>
    <property type="molecule type" value="Genomic_DNA"/>
</dbReference>
<dbReference type="PROSITE" id="PS50055">
    <property type="entry name" value="TYR_PHOSPHATASE_PTP"/>
    <property type="match status" value="2"/>
</dbReference>
<dbReference type="CDD" id="cd00047">
    <property type="entry name" value="PTPc"/>
    <property type="match status" value="2"/>
</dbReference>
<dbReference type="InterPro" id="IPR050348">
    <property type="entry name" value="Protein-Tyr_Phosphatase"/>
</dbReference>
<feature type="compositionally biased region" description="Polar residues" evidence="1">
    <location>
        <begin position="661"/>
        <end position="670"/>
    </location>
</feature>
<dbReference type="InterPro" id="IPR029021">
    <property type="entry name" value="Prot-tyrosine_phosphatase-like"/>
</dbReference>
<proteinExistence type="predicted"/>
<dbReference type="PROSITE" id="PS50056">
    <property type="entry name" value="TYR_PHOSPHATASE_2"/>
    <property type="match status" value="2"/>
</dbReference>
<feature type="domain" description="Tyrosine specific protein phosphatases" evidence="3">
    <location>
        <begin position="525"/>
        <end position="582"/>
    </location>
</feature>
<dbReference type="InterPro" id="IPR000387">
    <property type="entry name" value="Tyr_Pase_dom"/>
</dbReference>
<dbReference type="OrthoDB" id="6058203at2759"/>
<dbReference type="WBParaSite" id="EgrG_000487900">
    <property type="protein sequence ID" value="EgrG_000487900"/>
    <property type="gene ID" value="EgrG_000487900"/>
</dbReference>
<feature type="compositionally biased region" description="Low complexity" evidence="1">
    <location>
        <begin position="643"/>
        <end position="659"/>
    </location>
</feature>
<dbReference type="InterPro" id="IPR003595">
    <property type="entry name" value="Tyr_Pase_cat"/>
</dbReference>
<evidence type="ECO:0000259" key="3">
    <source>
        <dbReference type="PROSITE" id="PS50056"/>
    </source>
</evidence>
<dbReference type="Proteomes" id="UP000492820">
    <property type="component" value="Unassembled WGS sequence"/>
</dbReference>
<accession>A0A068WIG9</accession>
<feature type="region of interest" description="Disordered" evidence="1">
    <location>
        <begin position="630"/>
        <end position="682"/>
    </location>
</feature>
<feature type="domain" description="Tyrosine specific protein phosphatases" evidence="3">
    <location>
        <begin position="184"/>
        <end position="265"/>
    </location>
</feature>
<dbReference type="AlphaFoldDB" id="A0A068WIG9"/>
<dbReference type="PRINTS" id="PR00700">
    <property type="entry name" value="PRTYPHPHTASE"/>
</dbReference>